<name>A0A812AXD7_ACAPH</name>
<proteinExistence type="predicted"/>
<gene>
    <name evidence="2" type="ORF">SPHA_6475</name>
</gene>
<keyword evidence="3" id="KW-1185">Reference proteome</keyword>
<feature type="transmembrane region" description="Helical" evidence="1">
    <location>
        <begin position="122"/>
        <end position="141"/>
    </location>
</feature>
<keyword evidence="1" id="KW-1133">Transmembrane helix</keyword>
<protein>
    <submittedName>
        <fullName evidence="2">Uncharacterized protein</fullName>
    </submittedName>
</protein>
<dbReference type="AlphaFoldDB" id="A0A812AXD7"/>
<keyword evidence="1" id="KW-0472">Membrane</keyword>
<feature type="transmembrane region" description="Helical" evidence="1">
    <location>
        <begin position="37"/>
        <end position="57"/>
    </location>
</feature>
<keyword evidence="1" id="KW-0812">Transmembrane</keyword>
<feature type="transmembrane region" description="Helical" evidence="1">
    <location>
        <begin position="66"/>
        <end position="88"/>
    </location>
</feature>
<dbReference type="Proteomes" id="UP000597762">
    <property type="component" value="Unassembled WGS sequence"/>
</dbReference>
<comment type="caution">
    <text evidence="2">The sequence shown here is derived from an EMBL/GenBank/DDBJ whole genome shotgun (WGS) entry which is preliminary data.</text>
</comment>
<sequence>MTFSITFSLLPYKFLSLFLLPSIFLSFYNILNNFLSFFLLSSKFVSFSFFLSLSFLLSRNIHFHSLFFLFDFIISLSFFHPCLNLLFLPFNPVRPAVPHGVSFMQEFTNGLQLWIFRDSPSLHILFPLCFLLFHSYVFLYLSLLSRFAFFNFFFSLSFYSVFLNLSFFRSYLLPFFFTFFFLFFLFVIFCFSFYFLFFYIYFFSFFFFPSPLIPKSVLSLSDKINSSRFLSFRQLSVYASK</sequence>
<evidence type="ECO:0000313" key="3">
    <source>
        <dbReference type="Proteomes" id="UP000597762"/>
    </source>
</evidence>
<organism evidence="2 3">
    <name type="scientific">Acanthosepion pharaonis</name>
    <name type="common">Pharaoh cuttlefish</name>
    <name type="synonym">Sepia pharaonis</name>
    <dbReference type="NCBI Taxonomy" id="158019"/>
    <lineage>
        <taxon>Eukaryota</taxon>
        <taxon>Metazoa</taxon>
        <taxon>Spiralia</taxon>
        <taxon>Lophotrochozoa</taxon>
        <taxon>Mollusca</taxon>
        <taxon>Cephalopoda</taxon>
        <taxon>Coleoidea</taxon>
        <taxon>Decapodiformes</taxon>
        <taxon>Sepiida</taxon>
        <taxon>Sepiina</taxon>
        <taxon>Sepiidae</taxon>
        <taxon>Acanthosepion</taxon>
    </lineage>
</organism>
<feature type="transmembrane region" description="Helical" evidence="1">
    <location>
        <begin position="148"/>
        <end position="169"/>
    </location>
</feature>
<feature type="transmembrane region" description="Helical" evidence="1">
    <location>
        <begin position="12"/>
        <end position="31"/>
    </location>
</feature>
<dbReference type="EMBL" id="CAHIKZ030000212">
    <property type="protein sequence ID" value="CAE1160597.1"/>
    <property type="molecule type" value="Genomic_DNA"/>
</dbReference>
<evidence type="ECO:0000256" key="1">
    <source>
        <dbReference type="SAM" id="Phobius"/>
    </source>
</evidence>
<reference evidence="2" key="1">
    <citation type="submission" date="2021-01" db="EMBL/GenBank/DDBJ databases">
        <authorList>
            <person name="Li R."/>
            <person name="Bekaert M."/>
        </authorList>
    </citation>
    <scope>NUCLEOTIDE SEQUENCE</scope>
    <source>
        <strain evidence="2">Farmed</strain>
    </source>
</reference>
<feature type="transmembrane region" description="Helical" evidence="1">
    <location>
        <begin position="175"/>
        <end position="208"/>
    </location>
</feature>
<accession>A0A812AXD7</accession>
<evidence type="ECO:0000313" key="2">
    <source>
        <dbReference type="EMBL" id="CAE1160597.1"/>
    </source>
</evidence>